<evidence type="ECO:0000256" key="1">
    <source>
        <dbReference type="SAM" id="MobiDB-lite"/>
    </source>
</evidence>
<proteinExistence type="predicted"/>
<protein>
    <submittedName>
        <fullName evidence="2">Uncharacterized protein</fullName>
    </submittedName>
</protein>
<dbReference type="Proteomes" id="UP000245698">
    <property type="component" value="Unassembled WGS sequence"/>
</dbReference>
<accession>A0A2P9AAV3</accession>
<evidence type="ECO:0000313" key="3">
    <source>
        <dbReference type="Proteomes" id="UP000245698"/>
    </source>
</evidence>
<name>A0A2P9AAV3_9HYPH</name>
<feature type="region of interest" description="Disordered" evidence="1">
    <location>
        <begin position="222"/>
        <end position="242"/>
    </location>
</feature>
<gene>
    <name evidence="2" type="ORF">BQ8482_110173</name>
</gene>
<sequence length="242" mass="26262">MSAPDEMDVVLEKLPLRIGAYIPDDLLEDWFAPGTGMNPVSKEALAAAKTYGWRFECEFKHYPERMEGVFWKWVPAKSDPRNCHGPLGALPPSVIALLVALAYRRRHLSGSAAFGAGAAVDHACPRAAVTHMLAGNACRVDIGLIFRKLRRFALQLASQPGGGLVDFKRRAAVVRFAGLADGFVARPVVCACRYLLSHCSTLLRWRSSQLLRFERLSSAEVPVGNRSPAGPDGSGNSQAHPG</sequence>
<keyword evidence="3" id="KW-1185">Reference proteome</keyword>
<dbReference type="AlphaFoldDB" id="A0A2P9AAV3"/>
<reference evidence="3" key="1">
    <citation type="submission" date="2016-12" db="EMBL/GenBank/DDBJ databases">
        <authorList>
            <person name="Brunel B."/>
        </authorList>
    </citation>
    <scope>NUCLEOTIDE SEQUENCE [LARGE SCALE GENOMIC DNA]</scope>
</reference>
<evidence type="ECO:0000313" key="2">
    <source>
        <dbReference type="EMBL" id="SJM28243.1"/>
    </source>
</evidence>
<organism evidence="2 3">
    <name type="scientific">Mesorhizobium delmotii</name>
    <dbReference type="NCBI Taxonomy" id="1631247"/>
    <lineage>
        <taxon>Bacteria</taxon>
        <taxon>Pseudomonadati</taxon>
        <taxon>Pseudomonadota</taxon>
        <taxon>Alphaproteobacteria</taxon>
        <taxon>Hyphomicrobiales</taxon>
        <taxon>Phyllobacteriaceae</taxon>
        <taxon>Mesorhizobium</taxon>
    </lineage>
</organism>
<dbReference type="EMBL" id="FUIG01000013">
    <property type="protein sequence ID" value="SJM28243.1"/>
    <property type="molecule type" value="Genomic_DNA"/>
</dbReference>